<evidence type="ECO:0000259" key="3">
    <source>
        <dbReference type="Pfam" id="PF01156"/>
    </source>
</evidence>
<gene>
    <name evidence="4" type="ORF">KQI42_15275</name>
</gene>
<accession>A0ABS6E8Z0</accession>
<keyword evidence="2" id="KW-0326">Glycosidase</keyword>
<keyword evidence="1 4" id="KW-0378">Hydrolase</keyword>
<sequence length="305" mass="34160">MERPVIIDCDTGTDDAIALLCAHRCKDLNVVAITTVAGNTYLENTSQNTLNLVDYIDWDVPVAIGESKPLMRKLVTADCHGTKGFGDVVLEKSNREFHPMDACTLIYEMAKKYEGQLEIVTIGPMTNMAMCLLRYPDIKPLIKRITFMGGAMIGGNTTLAAEFNIYADPEAAKIVFESEIPLTMVGLDVTQKAVLSPEDREYFNMLDNPHAKLTVKLLDYMFKRADLFGQEDAVMHDGLAVASLVLPDLLKTEKYYVTVETKGHYTTGQTVVDYYNSTKKEENIDIAVDLDVDMFKEWVRQLIGY</sequence>
<name>A0ABS6E8Z0_9FIRM</name>
<dbReference type="InterPro" id="IPR001910">
    <property type="entry name" value="Inosine/uridine_hydrolase_dom"/>
</dbReference>
<keyword evidence="5" id="KW-1185">Reference proteome</keyword>
<evidence type="ECO:0000313" key="5">
    <source>
        <dbReference type="Proteomes" id="UP000749471"/>
    </source>
</evidence>
<reference evidence="4 5" key="1">
    <citation type="submission" date="2021-06" db="EMBL/GenBank/DDBJ databases">
        <authorList>
            <person name="Sun Q."/>
            <person name="Li D."/>
        </authorList>
    </citation>
    <scope>NUCLEOTIDE SEQUENCE [LARGE SCALE GENOMIC DNA]</scope>
    <source>
        <strain evidence="4 5">MSJ-40</strain>
    </source>
</reference>
<feature type="domain" description="Inosine/uridine-preferring nucleoside hydrolase" evidence="3">
    <location>
        <begin position="5"/>
        <end position="297"/>
    </location>
</feature>
<dbReference type="Proteomes" id="UP000749471">
    <property type="component" value="Unassembled WGS sequence"/>
</dbReference>
<dbReference type="PANTHER" id="PTHR12304:SF4">
    <property type="entry name" value="URIDINE NUCLEOSIDASE"/>
    <property type="match status" value="1"/>
</dbReference>
<protein>
    <submittedName>
        <fullName evidence="4">Nucleoside hydrolase</fullName>
    </submittedName>
</protein>
<dbReference type="InterPro" id="IPR023186">
    <property type="entry name" value="IUNH"/>
</dbReference>
<dbReference type="InterPro" id="IPR015910">
    <property type="entry name" value="I/U_nuclsd_hydro_CS"/>
</dbReference>
<evidence type="ECO:0000313" key="4">
    <source>
        <dbReference type="EMBL" id="MBU5439379.1"/>
    </source>
</evidence>
<evidence type="ECO:0000256" key="2">
    <source>
        <dbReference type="ARBA" id="ARBA00023295"/>
    </source>
</evidence>
<comment type="caution">
    <text evidence="4">The sequence shown here is derived from an EMBL/GenBank/DDBJ whole genome shotgun (WGS) entry which is preliminary data.</text>
</comment>
<dbReference type="Pfam" id="PF01156">
    <property type="entry name" value="IU_nuc_hydro"/>
    <property type="match status" value="1"/>
</dbReference>
<dbReference type="GO" id="GO:0016787">
    <property type="term" value="F:hydrolase activity"/>
    <property type="evidence" value="ECO:0007669"/>
    <property type="project" value="UniProtKB-KW"/>
</dbReference>
<dbReference type="PROSITE" id="PS01247">
    <property type="entry name" value="IUNH"/>
    <property type="match status" value="1"/>
</dbReference>
<dbReference type="RefSeq" id="WP_216521085.1">
    <property type="nucleotide sequence ID" value="NZ_JAHLPM010000014.1"/>
</dbReference>
<proteinExistence type="predicted"/>
<dbReference type="PANTHER" id="PTHR12304">
    <property type="entry name" value="INOSINE-URIDINE PREFERRING NUCLEOSIDE HYDROLASE"/>
    <property type="match status" value="1"/>
</dbReference>
<organism evidence="4 5">
    <name type="scientific">Tissierella simiarum</name>
    <dbReference type="NCBI Taxonomy" id="2841534"/>
    <lineage>
        <taxon>Bacteria</taxon>
        <taxon>Bacillati</taxon>
        <taxon>Bacillota</taxon>
        <taxon>Tissierellia</taxon>
        <taxon>Tissierellales</taxon>
        <taxon>Tissierellaceae</taxon>
        <taxon>Tissierella</taxon>
    </lineage>
</organism>
<evidence type="ECO:0000256" key="1">
    <source>
        <dbReference type="ARBA" id="ARBA00022801"/>
    </source>
</evidence>
<dbReference type="EMBL" id="JAHLPM010000014">
    <property type="protein sequence ID" value="MBU5439379.1"/>
    <property type="molecule type" value="Genomic_DNA"/>
</dbReference>
<dbReference type="CDD" id="cd02651">
    <property type="entry name" value="nuc_hydro_IU_UC_XIUA"/>
    <property type="match status" value="1"/>
</dbReference>